<proteinExistence type="predicted"/>
<reference evidence="2" key="1">
    <citation type="submission" date="2013-09" db="EMBL/GenBank/DDBJ databases">
        <title>Corchorus olitorius genome sequencing.</title>
        <authorList>
            <person name="Alam M."/>
            <person name="Haque M.S."/>
            <person name="Islam M.S."/>
            <person name="Emdad E.M."/>
            <person name="Islam M.M."/>
            <person name="Ahmed B."/>
            <person name="Halim A."/>
            <person name="Hossen Q.M.M."/>
            <person name="Hossain M.Z."/>
            <person name="Ahmed R."/>
            <person name="Khan M.M."/>
            <person name="Islam R."/>
            <person name="Rashid M.M."/>
            <person name="Khan S.A."/>
            <person name="Rahman M.S."/>
            <person name="Alam M."/>
            <person name="Yahiya A.S."/>
            <person name="Khan M.S."/>
            <person name="Azam M.S."/>
            <person name="Haque T."/>
            <person name="Lashkar M.Z.H."/>
            <person name="Akhand A.I."/>
            <person name="Morshed G."/>
            <person name="Roy S."/>
            <person name="Uddin K.S."/>
            <person name="Rabeya T."/>
            <person name="Hossain A.S."/>
            <person name="Chowdhury A."/>
            <person name="Snigdha A.R."/>
            <person name="Mortoza M.S."/>
            <person name="Matin S.A."/>
            <person name="Hoque S.M.E."/>
            <person name="Islam M.K."/>
            <person name="Roy D.K."/>
            <person name="Haider R."/>
            <person name="Moosa M.M."/>
            <person name="Elias S.M."/>
            <person name="Hasan A.M."/>
            <person name="Jahan S."/>
            <person name="Shafiuddin M."/>
            <person name="Mahmood N."/>
            <person name="Shommy N.S."/>
        </authorList>
    </citation>
    <scope>NUCLEOTIDE SEQUENCE [LARGE SCALE GENOMIC DNA]</scope>
    <source>
        <strain evidence="2">cv. O-4</strain>
    </source>
</reference>
<gene>
    <name evidence="1" type="ORF">COLO4_01107</name>
</gene>
<dbReference type="Proteomes" id="UP000187203">
    <property type="component" value="Unassembled WGS sequence"/>
</dbReference>
<sequence>MGKTRSAFASSRKRRFVGRSLYDKPGFRKRE</sequence>
<evidence type="ECO:0000313" key="1">
    <source>
        <dbReference type="EMBL" id="OMP13707.1"/>
    </source>
</evidence>
<name>A0A1R3L324_9ROSI</name>
<comment type="caution">
    <text evidence="1">The sequence shown here is derived from an EMBL/GenBank/DDBJ whole genome shotgun (WGS) entry which is preliminary data.</text>
</comment>
<protein>
    <submittedName>
        <fullName evidence="1">Uncharacterized protein</fullName>
    </submittedName>
</protein>
<dbReference type="AlphaFoldDB" id="A0A1R3L324"/>
<dbReference type="EMBL" id="AWUE01003492">
    <property type="protein sequence ID" value="OMP13707.1"/>
    <property type="molecule type" value="Genomic_DNA"/>
</dbReference>
<accession>A0A1R3L324</accession>
<organism evidence="1 2">
    <name type="scientific">Corchorus olitorius</name>
    <dbReference type="NCBI Taxonomy" id="93759"/>
    <lineage>
        <taxon>Eukaryota</taxon>
        <taxon>Viridiplantae</taxon>
        <taxon>Streptophyta</taxon>
        <taxon>Embryophyta</taxon>
        <taxon>Tracheophyta</taxon>
        <taxon>Spermatophyta</taxon>
        <taxon>Magnoliopsida</taxon>
        <taxon>eudicotyledons</taxon>
        <taxon>Gunneridae</taxon>
        <taxon>Pentapetalae</taxon>
        <taxon>rosids</taxon>
        <taxon>malvids</taxon>
        <taxon>Malvales</taxon>
        <taxon>Malvaceae</taxon>
        <taxon>Grewioideae</taxon>
        <taxon>Apeibeae</taxon>
        <taxon>Corchorus</taxon>
    </lineage>
</organism>
<keyword evidence="2" id="KW-1185">Reference proteome</keyword>
<evidence type="ECO:0000313" key="2">
    <source>
        <dbReference type="Proteomes" id="UP000187203"/>
    </source>
</evidence>